<dbReference type="EnsemblPlants" id="AET5Gv20347000.1">
    <property type="protein sequence ID" value="AET5Gv20347000.1"/>
    <property type="gene ID" value="AET5Gv20347000"/>
</dbReference>
<reference evidence="1" key="3">
    <citation type="journal article" date="2017" name="Nature">
        <title>Genome sequence of the progenitor of the wheat D genome Aegilops tauschii.</title>
        <authorList>
            <person name="Luo M.C."/>
            <person name="Gu Y.Q."/>
            <person name="Puiu D."/>
            <person name="Wang H."/>
            <person name="Twardziok S.O."/>
            <person name="Deal K.R."/>
            <person name="Huo N."/>
            <person name="Zhu T."/>
            <person name="Wang L."/>
            <person name="Wang Y."/>
            <person name="McGuire P.E."/>
            <person name="Liu S."/>
            <person name="Long H."/>
            <person name="Ramasamy R.K."/>
            <person name="Rodriguez J.C."/>
            <person name="Van S.L."/>
            <person name="Yuan L."/>
            <person name="Wang Z."/>
            <person name="Xia Z."/>
            <person name="Xiao L."/>
            <person name="Anderson O.D."/>
            <person name="Ouyang S."/>
            <person name="Liang Y."/>
            <person name="Zimin A.V."/>
            <person name="Pertea G."/>
            <person name="Qi P."/>
            <person name="Bennetzen J.L."/>
            <person name="Dai X."/>
            <person name="Dawson M.W."/>
            <person name="Muller H.G."/>
            <person name="Kugler K."/>
            <person name="Rivarola-Duarte L."/>
            <person name="Spannagl M."/>
            <person name="Mayer K.F.X."/>
            <person name="Lu F.H."/>
            <person name="Bevan M.W."/>
            <person name="Leroy P."/>
            <person name="Li P."/>
            <person name="You F.M."/>
            <person name="Sun Q."/>
            <person name="Liu Z."/>
            <person name="Lyons E."/>
            <person name="Wicker T."/>
            <person name="Salzberg S.L."/>
            <person name="Devos K.M."/>
            <person name="Dvorak J."/>
        </authorList>
    </citation>
    <scope>NUCLEOTIDE SEQUENCE [LARGE SCALE GENOMIC DNA]</scope>
    <source>
        <strain evidence="1">cv. AL8/78</strain>
    </source>
</reference>
<protein>
    <submittedName>
        <fullName evidence="1">Uncharacterized protein</fullName>
    </submittedName>
</protein>
<dbReference type="Gramene" id="AET5Gv20347000.1">
    <property type="protein sequence ID" value="AET5Gv20347000.1"/>
    <property type="gene ID" value="AET5Gv20347000"/>
</dbReference>
<keyword evidence="2" id="KW-1185">Reference proteome</keyword>
<reference evidence="1" key="5">
    <citation type="journal article" date="2021" name="G3 (Bethesda)">
        <title>Aegilops tauschii genome assembly Aet v5.0 features greater sequence contiguity and improved annotation.</title>
        <authorList>
            <person name="Wang L."/>
            <person name="Zhu T."/>
            <person name="Rodriguez J.C."/>
            <person name="Deal K.R."/>
            <person name="Dubcovsky J."/>
            <person name="McGuire P.E."/>
            <person name="Lux T."/>
            <person name="Spannagl M."/>
            <person name="Mayer K.F.X."/>
            <person name="Baldrich P."/>
            <person name="Meyers B.C."/>
            <person name="Huo N."/>
            <person name="Gu Y.Q."/>
            <person name="Zhou H."/>
            <person name="Devos K.M."/>
            <person name="Bennetzen J.L."/>
            <person name="Unver T."/>
            <person name="Budak H."/>
            <person name="Gulick P.J."/>
            <person name="Galiba G."/>
            <person name="Kalapos B."/>
            <person name="Nelson D.R."/>
            <person name="Li P."/>
            <person name="You F.M."/>
            <person name="Luo M.C."/>
            <person name="Dvorak J."/>
        </authorList>
    </citation>
    <scope>NUCLEOTIDE SEQUENCE [LARGE SCALE GENOMIC DNA]</scope>
    <source>
        <strain evidence="1">cv. AL8/78</strain>
    </source>
</reference>
<evidence type="ECO:0000313" key="1">
    <source>
        <dbReference type="EnsemblPlants" id="AET5Gv20347000.1"/>
    </source>
</evidence>
<evidence type="ECO:0000313" key="2">
    <source>
        <dbReference type="Proteomes" id="UP000015105"/>
    </source>
</evidence>
<reference evidence="2" key="1">
    <citation type="journal article" date="2014" name="Science">
        <title>Ancient hybridizations among the ancestral genomes of bread wheat.</title>
        <authorList>
            <consortium name="International Wheat Genome Sequencing Consortium,"/>
            <person name="Marcussen T."/>
            <person name="Sandve S.R."/>
            <person name="Heier L."/>
            <person name="Spannagl M."/>
            <person name="Pfeifer M."/>
            <person name="Jakobsen K.S."/>
            <person name="Wulff B.B."/>
            <person name="Steuernagel B."/>
            <person name="Mayer K.F."/>
            <person name="Olsen O.A."/>
        </authorList>
    </citation>
    <scope>NUCLEOTIDE SEQUENCE [LARGE SCALE GENOMIC DNA]</scope>
    <source>
        <strain evidence="2">cv. AL8/78</strain>
    </source>
</reference>
<organism evidence="1 2">
    <name type="scientific">Aegilops tauschii subsp. strangulata</name>
    <name type="common">Goatgrass</name>
    <dbReference type="NCBI Taxonomy" id="200361"/>
    <lineage>
        <taxon>Eukaryota</taxon>
        <taxon>Viridiplantae</taxon>
        <taxon>Streptophyta</taxon>
        <taxon>Embryophyta</taxon>
        <taxon>Tracheophyta</taxon>
        <taxon>Spermatophyta</taxon>
        <taxon>Magnoliopsida</taxon>
        <taxon>Liliopsida</taxon>
        <taxon>Poales</taxon>
        <taxon>Poaceae</taxon>
        <taxon>BOP clade</taxon>
        <taxon>Pooideae</taxon>
        <taxon>Triticodae</taxon>
        <taxon>Triticeae</taxon>
        <taxon>Triticinae</taxon>
        <taxon>Aegilops</taxon>
    </lineage>
</organism>
<accession>A0A453K959</accession>
<proteinExistence type="predicted"/>
<reference evidence="1" key="4">
    <citation type="submission" date="2019-03" db="UniProtKB">
        <authorList>
            <consortium name="EnsemblPlants"/>
        </authorList>
    </citation>
    <scope>IDENTIFICATION</scope>
</reference>
<sequence>TAPVRSQVATSDRRCVACAMSLAMEVEAIGQETFGAITMIEDGDDDEVLTSDDGGSDSHGEMIVTDDDELFELDITFLRGDNEDGQGRHDTHSAGDGAHALMANCLLPVSSVSMAVPVTGSNIVSSYYAFSTYSSSRKSGISGGGRRRLGRAAADGRNSTWARFRLSSRGFATMGNFQR</sequence>
<dbReference type="AlphaFoldDB" id="A0A453K959"/>
<name>A0A453K959_AEGTS</name>
<dbReference type="Proteomes" id="UP000015105">
    <property type="component" value="Chromosome 5D"/>
</dbReference>
<reference evidence="2" key="2">
    <citation type="journal article" date="2017" name="Nat. Plants">
        <title>The Aegilops tauschii genome reveals multiple impacts of transposons.</title>
        <authorList>
            <person name="Zhao G."/>
            <person name="Zou C."/>
            <person name="Li K."/>
            <person name="Wang K."/>
            <person name="Li T."/>
            <person name="Gao L."/>
            <person name="Zhang X."/>
            <person name="Wang H."/>
            <person name="Yang Z."/>
            <person name="Liu X."/>
            <person name="Jiang W."/>
            <person name="Mao L."/>
            <person name="Kong X."/>
            <person name="Jiao Y."/>
            <person name="Jia J."/>
        </authorList>
    </citation>
    <scope>NUCLEOTIDE SEQUENCE [LARGE SCALE GENOMIC DNA]</scope>
    <source>
        <strain evidence="2">cv. AL8/78</strain>
    </source>
</reference>